<dbReference type="EMBL" id="GBXM01042845">
    <property type="protein sequence ID" value="JAH65732.1"/>
    <property type="molecule type" value="Transcribed_RNA"/>
</dbReference>
<name>A0A0E9UJ15_ANGAN</name>
<reference evidence="1" key="1">
    <citation type="submission" date="2014-11" db="EMBL/GenBank/DDBJ databases">
        <authorList>
            <person name="Amaro Gonzalez C."/>
        </authorList>
    </citation>
    <scope>NUCLEOTIDE SEQUENCE</scope>
</reference>
<reference evidence="1" key="2">
    <citation type="journal article" date="2015" name="Fish Shellfish Immunol.">
        <title>Early steps in the European eel (Anguilla anguilla)-Vibrio vulnificus interaction in the gills: Role of the RtxA13 toxin.</title>
        <authorList>
            <person name="Callol A."/>
            <person name="Pajuelo D."/>
            <person name="Ebbesson L."/>
            <person name="Teles M."/>
            <person name="MacKenzie S."/>
            <person name="Amaro C."/>
        </authorList>
    </citation>
    <scope>NUCLEOTIDE SEQUENCE</scope>
</reference>
<dbReference type="AlphaFoldDB" id="A0A0E9UJ15"/>
<proteinExistence type="predicted"/>
<organism evidence="1">
    <name type="scientific">Anguilla anguilla</name>
    <name type="common">European freshwater eel</name>
    <name type="synonym">Muraena anguilla</name>
    <dbReference type="NCBI Taxonomy" id="7936"/>
    <lineage>
        <taxon>Eukaryota</taxon>
        <taxon>Metazoa</taxon>
        <taxon>Chordata</taxon>
        <taxon>Craniata</taxon>
        <taxon>Vertebrata</taxon>
        <taxon>Euteleostomi</taxon>
        <taxon>Actinopterygii</taxon>
        <taxon>Neopterygii</taxon>
        <taxon>Teleostei</taxon>
        <taxon>Anguilliformes</taxon>
        <taxon>Anguillidae</taxon>
        <taxon>Anguilla</taxon>
    </lineage>
</organism>
<sequence length="52" mass="6342">MRAIIPDLTNSIPRPALVHVNYANREQKYLFKMNTDYIHYRPQEEKHNDIRM</sequence>
<evidence type="ECO:0000313" key="1">
    <source>
        <dbReference type="EMBL" id="JAH65732.1"/>
    </source>
</evidence>
<protein>
    <submittedName>
        <fullName evidence="1">Uncharacterized protein</fullName>
    </submittedName>
</protein>
<accession>A0A0E9UJ15</accession>